<evidence type="ECO:0000313" key="10">
    <source>
        <dbReference type="Proteomes" id="UP001165678"/>
    </source>
</evidence>
<feature type="transmembrane region" description="Helical" evidence="7">
    <location>
        <begin position="250"/>
        <end position="270"/>
    </location>
</feature>
<organism evidence="9 10">
    <name type="scientific">Larsenimonas rhizosphaerae</name>
    <dbReference type="NCBI Taxonomy" id="2944682"/>
    <lineage>
        <taxon>Bacteria</taxon>
        <taxon>Pseudomonadati</taxon>
        <taxon>Pseudomonadota</taxon>
        <taxon>Gammaproteobacteria</taxon>
        <taxon>Oceanospirillales</taxon>
        <taxon>Halomonadaceae</taxon>
        <taxon>Larsenimonas</taxon>
    </lineage>
</organism>
<dbReference type="Gene3D" id="1.20.1250.20">
    <property type="entry name" value="MFS general substrate transporter like domains"/>
    <property type="match status" value="1"/>
</dbReference>
<keyword evidence="5 7" id="KW-1133">Transmembrane helix</keyword>
<protein>
    <submittedName>
        <fullName evidence="9">MFS transporter</fullName>
    </submittedName>
</protein>
<dbReference type="InterPro" id="IPR011701">
    <property type="entry name" value="MFS"/>
</dbReference>
<reference evidence="9" key="1">
    <citation type="submission" date="2022-11" db="EMBL/GenBank/DDBJ databases">
        <title>Larsenimonas rhizosphaerae sp. nov., isolated from a tidal mudflat.</title>
        <authorList>
            <person name="Lee S.D."/>
            <person name="Kim I.S."/>
        </authorList>
    </citation>
    <scope>NUCLEOTIDE SEQUENCE</scope>
    <source>
        <strain evidence="9">GH2-1</strain>
    </source>
</reference>
<keyword evidence="2" id="KW-0813">Transport</keyword>
<feature type="transmembrane region" description="Helical" evidence="7">
    <location>
        <begin position="107"/>
        <end position="125"/>
    </location>
</feature>
<feature type="transmembrane region" description="Helical" evidence="7">
    <location>
        <begin position="167"/>
        <end position="186"/>
    </location>
</feature>
<feature type="transmembrane region" description="Helical" evidence="7">
    <location>
        <begin position="45"/>
        <end position="67"/>
    </location>
</feature>
<dbReference type="PANTHER" id="PTHR23517">
    <property type="entry name" value="RESISTANCE PROTEIN MDTM, PUTATIVE-RELATED-RELATED"/>
    <property type="match status" value="1"/>
</dbReference>
<sequence>MKKAALLPSEIRAISGLSSLYAVRMLGLFMILPVLSLYSHDLSHATPALIGLALGIYGLTQACLQIPFGMLSDRFGRKIIIASGLLLFIVGSVVAACSSSIEGVIAGRALQGSGAVAGAIMALLADHTREEVRTTAMATIGMSIGIAFAIAMAAGPLVARFSGLSGIFWITACLATASLVVLWKLVPSAPPRAHHDVGLNGQQIKKVVSDINLLRLDYSIFSLHLILTACFVAVPLKLKALGIAPADHGMVYLPVMASAFVAMVPLIIIAEKYQKMRPIFIGTVISLVAVLLIMAELPNHSWWLLALLWLFFIAFNLMEATLPSMISKIAPAGAKGTAMGLYSTSQFLGASAGGMGGGLVASYFGSDAVFLFCSLAAAIWLIAIWKMPAPRHLSSEIRALSDTEAAAPEATRQQLLSMPGVVEAFVVTEEKTAYLKVERAAFEAGTDSPSSTSTATR</sequence>
<feature type="transmembrane region" description="Helical" evidence="7">
    <location>
        <begin position="137"/>
        <end position="161"/>
    </location>
</feature>
<evidence type="ECO:0000256" key="3">
    <source>
        <dbReference type="ARBA" id="ARBA00022475"/>
    </source>
</evidence>
<evidence type="ECO:0000256" key="6">
    <source>
        <dbReference type="ARBA" id="ARBA00023136"/>
    </source>
</evidence>
<proteinExistence type="predicted"/>
<evidence type="ECO:0000256" key="7">
    <source>
        <dbReference type="SAM" id="Phobius"/>
    </source>
</evidence>
<evidence type="ECO:0000256" key="4">
    <source>
        <dbReference type="ARBA" id="ARBA00022692"/>
    </source>
</evidence>
<comment type="caution">
    <text evidence="9">The sequence shown here is derived from an EMBL/GenBank/DDBJ whole genome shotgun (WGS) entry which is preliminary data.</text>
</comment>
<keyword evidence="10" id="KW-1185">Reference proteome</keyword>
<dbReference type="Gene3D" id="3.30.70.100">
    <property type="match status" value="1"/>
</dbReference>
<feature type="transmembrane region" description="Helical" evidence="7">
    <location>
        <begin position="21"/>
        <end position="39"/>
    </location>
</feature>
<dbReference type="InterPro" id="IPR036259">
    <property type="entry name" value="MFS_trans_sf"/>
</dbReference>
<comment type="subcellular location">
    <subcellularLocation>
        <location evidence="1">Cell membrane</location>
        <topology evidence="1">Multi-pass membrane protein</topology>
    </subcellularLocation>
</comment>
<feature type="transmembrane region" description="Helical" evidence="7">
    <location>
        <begin position="301"/>
        <end position="318"/>
    </location>
</feature>
<evidence type="ECO:0000256" key="1">
    <source>
        <dbReference type="ARBA" id="ARBA00004651"/>
    </source>
</evidence>
<dbReference type="Pfam" id="PF07690">
    <property type="entry name" value="MFS_1"/>
    <property type="match status" value="1"/>
</dbReference>
<dbReference type="Pfam" id="PF21987">
    <property type="entry name" value="YajR_YAM"/>
    <property type="match status" value="1"/>
</dbReference>
<dbReference type="InterPro" id="IPR020846">
    <property type="entry name" value="MFS_dom"/>
</dbReference>
<dbReference type="CDD" id="cd17472">
    <property type="entry name" value="MFS_YajR_like"/>
    <property type="match status" value="1"/>
</dbReference>
<feature type="transmembrane region" description="Helical" evidence="7">
    <location>
        <begin position="339"/>
        <end position="362"/>
    </location>
</feature>
<evidence type="ECO:0000256" key="2">
    <source>
        <dbReference type="ARBA" id="ARBA00022448"/>
    </source>
</evidence>
<feature type="domain" description="Major facilitator superfamily (MFS) profile" evidence="8">
    <location>
        <begin position="13"/>
        <end position="392"/>
    </location>
</feature>
<evidence type="ECO:0000256" key="5">
    <source>
        <dbReference type="ARBA" id="ARBA00022989"/>
    </source>
</evidence>
<dbReference type="Proteomes" id="UP001165678">
    <property type="component" value="Unassembled WGS sequence"/>
</dbReference>
<evidence type="ECO:0000313" key="9">
    <source>
        <dbReference type="EMBL" id="MCX2525575.1"/>
    </source>
</evidence>
<feature type="transmembrane region" description="Helical" evidence="7">
    <location>
        <begin position="79"/>
        <end position="101"/>
    </location>
</feature>
<dbReference type="RefSeq" id="WP_265896965.1">
    <property type="nucleotide sequence ID" value="NZ_JAPIVE010000005.1"/>
</dbReference>
<dbReference type="AlphaFoldDB" id="A0AA42CYV0"/>
<dbReference type="GO" id="GO:0005886">
    <property type="term" value="C:plasma membrane"/>
    <property type="evidence" value="ECO:0007669"/>
    <property type="project" value="UniProtKB-SubCell"/>
</dbReference>
<dbReference type="PROSITE" id="PS50850">
    <property type="entry name" value="MFS"/>
    <property type="match status" value="1"/>
</dbReference>
<dbReference type="GO" id="GO:0022857">
    <property type="term" value="F:transmembrane transporter activity"/>
    <property type="evidence" value="ECO:0007669"/>
    <property type="project" value="InterPro"/>
</dbReference>
<feature type="transmembrane region" description="Helical" evidence="7">
    <location>
        <begin position="277"/>
        <end position="295"/>
    </location>
</feature>
<dbReference type="PANTHER" id="PTHR23517:SF2">
    <property type="entry name" value="MULTIDRUG RESISTANCE PROTEIN MDTH"/>
    <property type="match status" value="1"/>
</dbReference>
<accession>A0AA42CYV0</accession>
<evidence type="ECO:0000259" key="8">
    <source>
        <dbReference type="PROSITE" id="PS50850"/>
    </source>
</evidence>
<feature type="transmembrane region" description="Helical" evidence="7">
    <location>
        <begin position="368"/>
        <end position="385"/>
    </location>
</feature>
<dbReference type="EMBL" id="JAPIVE010000005">
    <property type="protein sequence ID" value="MCX2525575.1"/>
    <property type="molecule type" value="Genomic_DNA"/>
</dbReference>
<keyword evidence="3" id="KW-1003">Cell membrane</keyword>
<feature type="transmembrane region" description="Helical" evidence="7">
    <location>
        <begin position="218"/>
        <end position="238"/>
    </location>
</feature>
<keyword evidence="4 7" id="KW-0812">Transmembrane</keyword>
<dbReference type="InterPro" id="IPR054152">
    <property type="entry name" value="YajR_YAM"/>
</dbReference>
<name>A0AA42CYV0_9GAMM</name>
<dbReference type="InterPro" id="IPR050171">
    <property type="entry name" value="MFS_Transporters"/>
</dbReference>
<dbReference type="SUPFAM" id="SSF103473">
    <property type="entry name" value="MFS general substrate transporter"/>
    <property type="match status" value="1"/>
</dbReference>
<keyword evidence="6 7" id="KW-0472">Membrane</keyword>
<gene>
    <name evidence="9" type="ORF">OQ287_15135</name>
</gene>